<dbReference type="InterPro" id="IPR051437">
    <property type="entry name" value="TTLL_monoglycylase"/>
</dbReference>
<dbReference type="GO" id="GO:0015630">
    <property type="term" value="C:microtubule cytoskeleton"/>
    <property type="evidence" value="ECO:0000318"/>
    <property type="project" value="GO_Central"/>
</dbReference>
<dbReference type="SMART" id="SM00015">
    <property type="entry name" value="IQ"/>
    <property type="match status" value="7"/>
</dbReference>
<dbReference type="GO" id="GO:0005737">
    <property type="term" value="C:cytoplasm"/>
    <property type="evidence" value="ECO:0007669"/>
    <property type="project" value="UniProtKB-SubCell"/>
</dbReference>
<dbReference type="Pfam" id="PF00612">
    <property type="entry name" value="IQ"/>
    <property type="match status" value="5"/>
</dbReference>
<keyword evidence="8" id="KW-1185">Reference proteome</keyword>
<dbReference type="InterPro" id="IPR004344">
    <property type="entry name" value="TTL/TTLL_fam"/>
</dbReference>
<evidence type="ECO:0000256" key="6">
    <source>
        <dbReference type="SAM" id="MobiDB-lite"/>
    </source>
</evidence>
<dbReference type="OrthoDB" id="202825at2759"/>
<keyword evidence="4" id="KW-0547">Nucleotide-binding</keyword>
<evidence type="ECO:0000256" key="5">
    <source>
        <dbReference type="ARBA" id="ARBA00022840"/>
    </source>
</evidence>
<dbReference type="RefSeq" id="XP_001450145.1">
    <property type="nucleotide sequence ID" value="XM_001450108.1"/>
</dbReference>
<dbReference type="Gene3D" id="1.20.5.190">
    <property type="match status" value="1"/>
</dbReference>
<accession>A0DI81</accession>
<dbReference type="GO" id="GO:0005524">
    <property type="term" value="F:ATP binding"/>
    <property type="evidence" value="ECO:0007669"/>
    <property type="project" value="UniProtKB-KW"/>
</dbReference>
<evidence type="ECO:0000256" key="3">
    <source>
        <dbReference type="ARBA" id="ARBA00022598"/>
    </source>
</evidence>
<evidence type="ECO:0000313" key="7">
    <source>
        <dbReference type="EMBL" id="CAK82748.1"/>
    </source>
</evidence>
<keyword evidence="3" id="KW-0436">Ligase</keyword>
<dbReference type="HOGENOM" id="CLU_299253_0_0_1"/>
<dbReference type="InterPro" id="IPR000048">
    <property type="entry name" value="IQ_motif_EF-hand-BS"/>
</dbReference>
<dbReference type="PANTHER" id="PTHR45870:SF2">
    <property type="entry name" value="TUBULIN MONOGLYCYLASE TTLL3"/>
    <property type="match status" value="1"/>
</dbReference>
<dbReference type="PROSITE" id="PS50096">
    <property type="entry name" value="IQ"/>
    <property type="match status" value="2"/>
</dbReference>
<comment type="subcellular location">
    <subcellularLocation>
        <location evidence="1">Cytoplasm</location>
    </subcellularLocation>
</comment>
<organism evidence="7 8">
    <name type="scientific">Paramecium tetraurelia</name>
    <dbReference type="NCBI Taxonomy" id="5888"/>
    <lineage>
        <taxon>Eukaryota</taxon>
        <taxon>Sar</taxon>
        <taxon>Alveolata</taxon>
        <taxon>Ciliophora</taxon>
        <taxon>Intramacronucleata</taxon>
        <taxon>Oligohymenophorea</taxon>
        <taxon>Peniculida</taxon>
        <taxon>Parameciidae</taxon>
        <taxon>Paramecium</taxon>
    </lineage>
</organism>
<dbReference type="eggNOG" id="KOG2156">
    <property type="taxonomic scope" value="Eukaryota"/>
</dbReference>
<dbReference type="OMA" id="WKKREEN"/>
<dbReference type="PROSITE" id="PS51221">
    <property type="entry name" value="TTL"/>
    <property type="match status" value="1"/>
</dbReference>
<evidence type="ECO:0008006" key="9">
    <source>
        <dbReference type="Google" id="ProtNLM"/>
    </source>
</evidence>
<evidence type="ECO:0000256" key="4">
    <source>
        <dbReference type="ARBA" id="ARBA00022741"/>
    </source>
</evidence>
<dbReference type="AlphaFoldDB" id="A0DI81"/>
<keyword evidence="2" id="KW-0963">Cytoplasm</keyword>
<proteinExistence type="predicted"/>
<name>A0DI81_PARTE</name>
<dbReference type="Gene3D" id="3.30.470.20">
    <property type="entry name" value="ATP-grasp fold, B domain"/>
    <property type="match status" value="1"/>
</dbReference>
<dbReference type="InParanoid" id="A0DI81"/>
<gene>
    <name evidence="7" type="ORF">GSPATT00017119001</name>
</gene>
<evidence type="ECO:0000256" key="2">
    <source>
        <dbReference type="ARBA" id="ARBA00022490"/>
    </source>
</evidence>
<keyword evidence="5" id="KW-0067">ATP-binding</keyword>
<sequence>MKQQIAPKPKITTQLPILPEIKRSSKDSSGTPLKFMKPGVQNPLSQSRLSRQSSSIETTISQESQRKQSQTKKPNVETLVKNKTYFNHRSLMNDYLKRQNISIATKVFCFNSQDEYVRRCLQKHGWLETPSSQQIFDLKWVYTENPDDFKTLLDGQFYNHFSNTKELTTKSCLLANFKNQCEYGYDTSTFFPRAFDLGNATDREDFLKEYERTAVTIILKKAIAALRMKRKNEMKKLKQVIFQEWKKREENSKIRRIDVKRTVKRKYKNIYTAQELEDQSQQSDVKFDGSIMSEVLSKLSDMKRQLKDGFYDDKNFELSQQYISKTRLNLIAYSQLQKFERGSNPSQFLIRKLYRYHLFLKKYDPAYKVDGIHNIWIIKPGGCARGQGIYLEKDITEAINSGQQMQARLVQKYIERPLLYKGFKFDLRQWVLVKSFQPLQAFVFSHCYMRMCSQPYDVKDTKNLLKHLTNFSLNKSEFKNQNDSIYSSDFMQQWLPVDWQKVVRPQCNQLMIKTLKILQDQFEGESKYCFELFGFDIMLDEYCKPWLLEVNLSPACAERADWLHEMLDSMAESMFNIVFGDEFSKPKKYYYELLIDEDQTYNNQQQNDGQFEIWGQKCNIKREKMIDKRYIESLAALMIQKFYRMYKAKKIKWFLRDTKYAIVIQKYVRRMLAKLLRIRLKNYYSARKIQTLIRGFLAKKRKYHLKRAKMATKIQCRFRCNQAIQIKNELKKELALLYLDQLISFKISTKVAKDLKLKLFKYKKIQRWWKTQYKKRVNRSAKINSLVKCFIQKRKYKKLLKNHRAAIVIQKNYKRFKAIKLRKRLEKEQSTLLLQCLMRIKLANRQRRLDIIQNGLNKLTKAYGRHKSRVAMVNIWNIGLLRVKAIMKIQAYRLVIKSKRYVRRLKRLKKFIRLQAFIKGFLQRQRYRRLIKRKRAIKLIIKYQEKNPIEKGERAQSLLLIAQQSKYNSNYNHQKLHQTIQQIISKAKNANAKRQTIQIPKKK</sequence>
<evidence type="ECO:0000313" key="8">
    <source>
        <dbReference type="Proteomes" id="UP000000600"/>
    </source>
</evidence>
<dbReference type="GO" id="GO:0070736">
    <property type="term" value="F:protein-glycine ligase activity, initiating"/>
    <property type="evidence" value="ECO:0000318"/>
    <property type="project" value="GO_Central"/>
</dbReference>
<dbReference type="Proteomes" id="UP000000600">
    <property type="component" value="Unassembled WGS sequence"/>
</dbReference>
<protein>
    <recommendedName>
        <fullName evidence="9">Tubulin-tyrosine ligase family protein</fullName>
    </recommendedName>
</protein>
<evidence type="ECO:0000256" key="1">
    <source>
        <dbReference type="ARBA" id="ARBA00004496"/>
    </source>
</evidence>
<dbReference type="SUPFAM" id="SSF56059">
    <property type="entry name" value="Glutathione synthetase ATP-binding domain-like"/>
    <property type="match status" value="1"/>
</dbReference>
<dbReference type="EMBL" id="CT868441">
    <property type="protein sequence ID" value="CAK82748.1"/>
    <property type="molecule type" value="Genomic_DNA"/>
</dbReference>
<reference evidence="7 8" key="1">
    <citation type="journal article" date="2006" name="Nature">
        <title>Global trends of whole-genome duplications revealed by the ciliate Paramecium tetraurelia.</title>
        <authorList>
            <consortium name="Genoscope"/>
            <person name="Aury J.-M."/>
            <person name="Jaillon O."/>
            <person name="Duret L."/>
            <person name="Noel B."/>
            <person name="Jubin C."/>
            <person name="Porcel B.M."/>
            <person name="Segurens B."/>
            <person name="Daubin V."/>
            <person name="Anthouard V."/>
            <person name="Aiach N."/>
            <person name="Arnaiz O."/>
            <person name="Billaut A."/>
            <person name="Beisson J."/>
            <person name="Blanc I."/>
            <person name="Bouhouche K."/>
            <person name="Camara F."/>
            <person name="Duharcourt S."/>
            <person name="Guigo R."/>
            <person name="Gogendeau D."/>
            <person name="Katinka M."/>
            <person name="Keller A.-M."/>
            <person name="Kissmehl R."/>
            <person name="Klotz C."/>
            <person name="Koll F."/>
            <person name="Le Moue A."/>
            <person name="Lepere C."/>
            <person name="Malinsky S."/>
            <person name="Nowacki M."/>
            <person name="Nowak J.K."/>
            <person name="Plattner H."/>
            <person name="Poulain J."/>
            <person name="Ruiz F."/>
            <person name="Serrano V."/>
            <person name="Zagulski M."/>
            <person name="Dessen P."/>
            <person name="Betermier M."/>
            <person name="Weissenbach J."/>
            <person name="Scarpelli C."/>
            <person name="Schachter V."/>
            <person name="Sperling L."/>
            <person name="Meyer E."/>
            <person name="Cohen J."/>
            <person name="Wincker P."/>
        </authorList>
    </citation>
    <scope>NUCLEOTIDE SEQUENCE [LARGE SCALE GENOMIC DNA]</scope>
    <source>
        <strain evidence="7 8">Stock d4-2</strain>
    </source>
</reference>
<dbReference type="Pfam" id="PF03133">
    <property type="entry name" value="TTL"/>
    <property type="match status" value="1"/>
</dbReference>
<dbReference type="GeneID" id="5035930"/>
<feature type="compositionally biased region" description="Low complexity" evidence="6">
    <location>
        <begin position="44"/>
        <end position="63"/>
    </location>
</feature>
<dbReference type="PANTHER" id="PTHR45870">
    <property type="entry name" value="TUBULIN MONOGLYCYLASE TTLL3"/>
    <property type="match status" value="1"/>
</dbReference>
<dbReference type="KEGG" id="ptm:GSPATT00017119001"/>
<dbReference type="STRING" id="5888.A0DI81"/>
<feature type="region of interest" description="Disordered" evidence="6">
    <location>
        <begin position="1"/>
        <end position="74"/>
    </location>
</feature>